<dbReference type="SUPFAM" id="SSF55811">
    <property type="entry name" value="Nudix"/>
    <property type="match status" value="1"/>
</dbReference>
<feature type="domain" description="Nudix hydrolase" evidence="3">
    <location>
        <begin position="10"/>
        <end position="153"/>
    </location>
</feature>
<dbReference type="Pfam" id="PF00293">
    <property type="entry name" value="NUDIX"/>
    <property type="match status" value="1"/>
</dbReference>
<dbReference type="GO" id="GO:0016787">
    <property type="term" value="F:hydrolase activity"/>
    <property type="evidence" value="ECO:0007669"/>
    <property type="project" value="UniProtKB-KW"/>
</dbReference>
<evidence type="ECO:0000259" key="3">
    <source>
        <dbReference type="PROSITE" id="PS51462"/>
    </source>
</evidence>
<comment type="cofactor">
    <cofactor evidence="1">
        <name>Mg(2+)</name>
        <dbReference type="ChEBI" id="CHEBI:18420"/>
    </cofactor>
</comment>
<reference evidence="4 5" key="1">
    <citation type="submission" date="2017-05" db="EMBL/GenBank/DDBJ databases">
        <authorList>
            <person name="Varghese N."/>
            <person name="Submissions S."/>
        </authorList>
    </citation>
    <scope>NUCLEOTIDE SEQUENCE [LARGE SCALE GENOMIC DNA]</scope>
    <source>
        <strain evidence="4 5">DSM 21194</strain>
    </source>
</reference>
<dbReference type="Proteomes" id="UP000317593">
    <property type="component" value="Unassembled WGS sequence"/>
</dbReference>
<keyword evidence="2" id="KW-0378">Hydrolase</keyword>
<dbReference type="PANTHER" id="PTHR43046">
    <property type="entry name" value="GDP-MANNOSE MANNOSYL HYDROLASE"/>
    <property type="match status" value="1"/>
</dbReference>
<evidence type="ECO:0000256" key="2">
    <source>
        <dbReference type="ARBA" id="ARBA00022801"/>
    </source>
</evidence>
<dbReference type="Gene3D" id="3.90.79.10">
    <property type="entry name" value="Nucleoside Triphosphate Pyrophosphohydrolase"/>
    <property type="match status" value="1"/>
</dbReference>
<evidence type="ECO:0000313" key="4">
    <source>
        <dbReference type="EMBL" id="SMO77444.1"/>
    </source>
</evidence>
<accession>A0A521E0G3</accession>
<keyword evidence="5" id="KW-1185">Reference proteome</keyword>
<dbReference type="EMBL" id="FXTH01000012">
    <property type="protein sequence ID" value="SMO77444.1"/>
    <property type="molecule type" value="Genomic_DNA"/>
</dbReference>
<dbReference type="OrthoDB" id="9810648at2"/>
<dbReference type="InterPro" id="IPR000086">
    <property type="entry name" value="NUDIX_hydrolase_dom"/>
</dbReference>
<dbReference type="InterPro" id="IPR015797">
    <property type="entry name" value="NUDIX_hydrolase-like_dom_sf"/>
</dbReference>
<dbReference type="PROSITE" id="PS51462">
    <property type="entry name" value="NUDIX"/>
    <property type="match status" value="1"/>
</dbReference>
<sequence length="153" mass="17677">MDPRSVFGERLRLRVSGLLVEDDAILLVRIHSPVTDQKVWMPPGGGVQFGEPMAEALQREFREETQVDIEVHGLLHVEEFIKEPFHAVECYFEVSRKRGEASRGHDPELGNEEQLIEEVSWMEIEILESRSFSPDPLLSKLKNWENRSSFTVF</sequence>
<dbReference type="AlphaFoldDB" id="A0A521E0G3"/>
<dbReference type="RefSeq" id="WP_142715173.1">
    <property type="nucleotide sequence ID" value="NZ_FXTH01000012.1"/>
</dbReference>
<proteinExistence type="predicted"/>
<evidence type="ECO:0000313" key="5">
    <source>
        <dbReference type="Proteomes" id="UP000317593"/>
    </source>
</evidence>
<organism evidence="4 5">
    <name type="scientific">Fodinibius sediminis</name>
    <dbReference type="NCBI Taxonomy" id="1214077"/>
    <lineage>
        <taxon>Bacteria</taxon>
        <taxon>Pseudomonadati</taxon>
        <taxon>Balneolota</taxon>
        <taxon>Balneolia</taxon>
        <taxon>Balneolales</taxon>
        <taxon>Balneolaceae</taxon>
        <taxon>Fodinibius</taxon>
    </lineage>
</organism>
<gene>
    <name evidence="4" type="ORF">SAMN06265218_112138</name>
</gene>
<evidence type="ECO:0000256" key="1">
    <source>
        <dbReference type="ARBA" id="ARBA00001946"/>
    </source>
</evidence>
<protein>
    <submittedName>
        <fullName evidence="4">8-oxo-dGTP diphosphatase</fullName>
    </submittedName>
</protein>
<dbReference type="PANTHER" id="PTHR43046:SF14">
    <property type="entry name" value="MUTT_NUDIX FAMILY PROTEIN"/>
    <property type="match status" value="1"/>
</dbReference>
<name>A0A521E0G3_9BACT</name>